<organism evidence="1 2">
    <name type="scientific">Thermothielavioides terrestris</name>
    <dbReference type="NCBI Taxonomy" id="2587410"/>
    <lineage>
        <taxon>Eukaryota</taxon>
        <taxon>Fungi</taxon>
        <taxon>Dikarya</taxon>
        <taxon>Ascomycota</taxon>
        <taxon>Pezizomycotina</taxon>
        <taxon>Sordariomycetes</taxon>
        <taxon>Sordariomycetidae</taxon>
        <taxon>Sordariales</taxon>
        <taxon>Chaetomiaceae</taxon>
        <taxon>Thermothielavioides</taxon>
    </lineage>
</organism>
<name>A0A3S5CW02_9PEZI</name>
<accession>A0A3S5CW02</accession>
<evidence type="ECO:0000313" key="1">
    <source>
        <dbReference type="EMBL" id="SPQ19260.1"/>
    </source>
</evidence>
<gene>
    <name evidence="1" type="ORF">TT172_LOCUS1679</name>
</gene>
<dbReference type="Proteomes" id="UP000289323">
    <property type="component" value="Unassembled WGS sequence"/>
</dbReference>
<sequence length="21" mass="2203">MANKDCILGRLLGLEGLIVAC</sequence>
<dbReference type="EMBL" id="OUUZ01000001">
    <property type="protein sequence ID" value="SPQ19260.1"/>
    <property type="molecule type" value="Genomic_DNA"/>
</dbReference>
<protein>
    <submittedName>
        <fullName evidence="1">A3f28db2-490d-4c85-85b2-8383325dbe52</fullName>
    </submittedName>
</protein>
<evidence type="ECO:0000313" key="2">
    <source>
        <dbReference type="Proteomes" id="UP000289323"/>
    </source>
</evidence>
<proteinExistence type="predicted"/>
<reference evidence="1 2" key="1">
    <citation type="submission" date="2018-04" db="EMBL/GenBank/DDBJ databases">
        <authorList>
            <person name="Huttner S."/>
            <person name="Dainat J."/>
        </authorList>
    </citation>
    <scope>NUCLEOTIDE SEQUENCE [LARGE SCALE GENOMIC DNA]</scope>
</reference>
<dbReference type="AlphaFoldDB" id="A0A3S5CW02"/>